<dbReference type="GO" id="GO:0052856">
    <property type="term" value="F:NAD(P)HX epimerase activity"/>
    <property type="evidence" value="ECO:0007669"/>
    <property type="project" value="UniProtKB-UniRule"/>
</dbReference>
<feature type="binding site" evidence="17">
    <location>
        <begin position="411"/>
        <end position="415"/>
    </location>
    <ligand>
        <name>AMP</name>
        <dbReference type="ChEBI" id="CHEBI:456215"/>
    </ligand>
</feature>
<dbReference type="GO" id="GO:0005524">
    <property type="term" value="F:ATP binding"/>
    <property type="evidence" value="ECO:0007669"/>
    <property type="project" value="UniProtKB-UniRule"/>
</dbReference>
<protein>
    <recommendedName>
        <fullName evidence="19">Bifunctional NAD(P)H-hydrate repair enzyme</fullName>
    </recommendedName>
    <alternativeName>
        <fullName evidence="19">Nicotinamide nucleotide repair protein</fullName>
    </alternativeName>
    <domain>
        <recommendedName>
            <fullName evidence="19">ADP-dependent (S)-NAD(P)H-hydrate dehydratase</fullName>
            <ecNumber evidence="19">4.2.1.136</ecNumber>
        </recommendedName>
        <alternativeName>
            <fullName evidence="19">ADP-dependent NAD(P)HX dehydratase</fullName>
        </alternativeName>
    </domain>
    <domain>
        <recommendedName>
            <fullName evidence="19">NAD(P)H-hydrate epimerase</fullName>
            <ecNumber evidence="19">5.1.99.6</ecNumber>
        </recommendedName>
    </domain>
</protein>
<dbReference type="PROSITE" id="PS01050">
    <property type="entry name" value="YJEF_C_2"/>
    <property type="match status" value="1"/>
</dbReference>
<dbReference type="Proteomes" id="UP000761264">
    <property type="component" value="Unassembled WGS sequence"/>
</dbReference>
<dbReference type="CDD" id="cd01171">
    <property type="entry name" value="YXKO-related"/>
    <property type="match status" value="1"/>
</dbReference>
<comment type="similarity">
    <text evidence="4 19">In the C-terminal section; belongs to the NnrD/CARKD family.</text>
</comment>
<comment type="catalytic activity">
    <reaction evidence="16 17 19">
        <text>(6S)-NADPHX + ADP = AMP + phosphate + NADPH + H(+)</text>
        <dbReference type="Rhea" id="RHEA:32235"/>
        <dbReference type="ChEBI" id="CHEBI:15378"/>
        <dbReference type="ChEBI" id="CHEBI:43474"/>
        <dbReference type="ChEBI" id="CHEBI:57783"/>
        <dbReference type="ChEBI" id="CHEBI:64076"/>
        <dbReference type="ChEBI" id="CHEBI:456215"/>
        <dbReference type="ChEBI" id="CHEBI:456216"/>
        <dbReference type="EC" id="4.2.1.136"/>
    </reaction>
</comment>
<dbReference type="HAMAP" id="MF_01966">
    <property type="entry name" value="NADHX_epimerase"/>
    <property type="match status" value="1"/>
</dbReference>
<keyword evidence="5 18" id="KW-0479">Metal-binding</keyword>
<feature type="domain" description="YjeF N-terminal" evidence="21">
    <location>
        <begin position="17"/>
        <end position="217"/>
    </location>
</feature>
<dbReference type="NCBIfam" id="TIGR00197">
    <property type="entry name" value="yjeF_nterm"/>
    <property type="match status" value="1"/>
</dbReference>
<evidence type="ECO:0000256" key="5">
    <source>
        <dbReference type="ARBA" id="ARBA00022723"/>
    </source>
</evidence>
<feature type="binding site" evidence="17">
    <location>
        <position position="441"/>
    </location>
    <ligand>
        <name>(6S)-NADPHX</name>
        <dbReference type="ChEBI" id="CHEBI:64076"/>
    </ligand>
</feature>
<feature type="binding site" evidence="18">
    <location>
        <begin position="65"/>
        <end position="69"/>
    </location>
    <ligand>
        <name>(6S)-NADPHX</name>
        <dbReference type="ChEBI" id="CHEBI:64076"/>
    </ligand>
</feature>
<evidence type="ECO:0000256" key="18">
    <source>
        <dbReference type="HAMAP-Rule" id="MF_01966"/>
    </source>
</evidence>
<evidence type="ECO:0000259" key="21">
    <source>
        <dbReference type="PROSITE" id="PS51385"/>
    </source>
</evidence>
<evidence type="ECO:0000256" key="4">
    <source>
        <dbReference type="ARBA" id="ARBA00009524"/>
    </source>
</evidence>
<evidence type="ECO:0000256" key="1">
    <source>
        <dbReference type="ARBA" id="ARBA00000013"/>
    </source>
</evidence>
<dbReference type="InterPro" id="IPR000631">
    <property type="entry name" value="CARKD"/>
</dbReference>
<feature type="binding site" evidence="18">
    <location>
        <position position="66"/>
    </location>
    <ligand>
        <name>K(+)</name>
        <dbReference type="ChEBI" id="CHEBI:29103"/>
    </ligand>
</feature>
<evidence type="ECO:0000256" key="19">
    <source>
        <dbReference type="PIRNR" id="PIRNR017184"/>
    </source>
</evidence>
<dbReference type="InterPro" id="IPR004443">
    <property type="entry name" value="YjeF_N_dom"/>
</dbReference>
<dbReference type="PIRSF" id="PIRSF017184">
    <property type="entry name" value="Nnr"/>
    <property type="match status" value="1"/>
</dbReference>
<dbReference type="InterPro" id="IPR036652">
    <property type="entry name" value="YjeF_N_dom_sf"/>
</dbReference>
<evidence type="ECO:0000256" key="2">
    <source>
        <dbReference type="ARBA" id="ARBA00000909"/>
    </source>
</evidence>
<comment type="similarity">
    <text evidence="3 19">In the N-terminal section; belongs to the NnrE/AIBP family.</text>
</comment>
<evidence type="ECO:0000256" key="16">
    <source>
        <dbReference type="ARBA" id="ARBA00049209"/>
    </source>
</evidence>
<evidence type="ECO:0000259" key="20">
    <source>
        <dbReference type="PROSITE" id="PS51383"/>
    </source>
</evidence>
<keyword evidence="13" id="KW-0511">Multifunctional enzyme</keyword>
<keyword evidence="23" id="KW-1185">Reference proteome</keyword>
<dbReference type="Gene3D" id="3.40.1190.20">
    <property type="match status" value="1"/>
</dbReference>
<dbReference type="PROSITE" id="PS51383">
    <property type="entry name" value="YJEF_C_3"/>
    <property type="match status" value="1"/>
</dbReference>
<feature type="binding site" evidence="18">
    <location>
        <begin position="130"/>
        <end position="136"/>
    </location>
    <ligand>
        <name>(6S)-NADPHX</name>
        <dbReference type="ChEBI" id="CHEBI:64076"/>
    </ligand>
</feature>
<comment type="cofactor">
    <cofactor evidence="18 19">
        <name>K(+)</name>
        <dbReference type="ChEBI" id="CHEBI:29103"/>
    </cofactor>
    <text evidence="18 19">Binds 1 potassium ion per subunit.</text>
</comment>
<dbReference type="GO" id="GO:0046872">
    <property type="term" value="F:metal ion binding"/>
    <property type="evidence" value="ECO:0007669"/>
    <property type="project" value="UniProtKB-UniRule"/>
</dbReference>
<comment type="catalytic activity">
    <reaction evidence="15 17 19">
        <text>(6S)-NADHX + ADP = AMP + phosphate + NADH + H(+)</text>
        <dbReference type="Rhea" id="RHEA:32223"/>
        <dbReference type="ChEBI" id="CHEBI:15378"/>
        <dbReference type="ChEBI" id="CHEBI:43474"/>
        <dbReference type="ChEBI" id="CHEBI:57945"/>
        <dbReference type="ChEBI" id="CHEBI:64074"/>
        <dbReference type="ChEBI" id="CHEBI:456215"/>
        <dbReference type="ChEBI" id="CHEBI:456216"/>
        <dbReference type="EC" id="4.2.1.136"/>
    </reaction>
</comment>
<feature type="binding site" evidence="17">
    <location>
        <position position="324"/>
    </location>
    <ligand>
        <name>(6S)-NADPHX</name>
        <dbReference type="ChEBI" id="CHEBI:64076"/>
    </ligand>
</feature>
<comment type="similarity">
    <text evidence="18">Belongs to the NnrE/AIBP family.</text>
</comment>
<evidence type="ECO:0000256" key="12">
    <source>
        <dbReference type="ARBA" id="ARBA00023239"/>
    </source>
</evidence>
<comment type="function">
    <text evidence="18">Catalyzes the epimerization of the S- and R-forms of NAD(P)HX, a damaged form of NAD(P)H that is a result of enzymatic or heat-dependent hydration. This is a prerequisite for the S-specific NAD(P)H-hydrate dehydratase to allow the repair of both epimers of NAD(P)HX.</text>
</comment>
<feature type="binding site" evidence="18">
    <location>
        <position position="162"/>
    </location>
    <ligand>
        <name>K(+)</name>
        <dbReference type="ChEBI" id="CHEBI:29103"/>
    </ligand>
</feature>
<comment type="catalytic activity">
    <reaction evidence="1 18 19">
        <text>(6R)-NADHX = (6S)-NADHX</text>
        <dbReference type="Rhea" id="RHEA:32215"/>
        <dbReference type="ChEBI" id="CHEBI:64074"/>
        <dbReference type="ChEBI" id="CHEBI:64075"/>
        <dbReference type="EC" id="5.1.99.6"/>
    </reaction>
</comment>
<dbReference type="AlphaFoldDB" id="A0A967C319"/>
<evidence type="ECO:0000313" key="23">
    <source>
        <dbReference type="Proteomes" id="UP000761264"/>
    </source>
</evidence>
<dbReference type="EMBL" id="JAAQPH010000001">
    <property type="protein sequence ID" value="NIA67260.1"/>
    <property type="molecule type" value="Genomic_DNA"/>
</dbReference>
<dbReference type="NCBIfam" id="TIGR00196">
    <property type="entry name" value="yjeF_cterm"/>
    <property type="match status" value="1"/>
</dbReference>
<comment type="catalytic activity">
    <reaction evidence="2 18 19">
        <text>(6R)-NADPHX = (6S)-NADPHX</text>
        <dbReference type="Rhea" id="RHEA:32227"/>
        <dbReference type="ChEBI" id="CHEBI:64076"/>
        <dbReference type="ChEBI" id="CHEBI:64077"/>
        <dbReference type="EC" id="5.1.99.6"/>
    </reaction>
</comment>
<comment type="caution">
    <text evidence="22">The sequence shown here is derived from an EMBL/GenBank/DDBJ whole genome shotgun (WGS) entry which is preliminary data.</text>
</comment>
<evidence type="ECO:0000256" key="3">
    <source>
        <dbReference type="ARBA" id="ARBA00006001"/>
    </source>
</evidence>
<dbReference type="Gene3D" id="3.40.50.10260">
    <property type="entry name" value="YjeF N-terminal domain"/>
    <property type="match status" value="1"/>
</dbReference>
<accession>A0A967C319</accession>
<evidence type="ECO:0000256" key="11">
    <source>
        <dbReference type="ARBA" id="ARBA00023235"/>
    </source>
</evidence>
<dbReference type="InterPro" id="IPR030677">
    <property type="entry name" value="Nnr"/>
</dbReference>
<comment type="cofactor">
    <cofactor evidence="17">
        <name>Mg(2+)</name>
        <dbReference type="ChEBI" id="CHEBI:18420"/>
    </cofactor>
</comment>
<keyword evidence="6 17" id="KW-0547">Nucleotide-binding</keyword>
<keyword evidence="10 17" id="KW-0520">NAD</keyword>
<dbReference type="InterPro" id="IPR029056">
    <property type="entry name" value="Ribokinase-like"/>
</dbReference>
<feature type="binding site" evidence="17">
    <location>
        <position position="440"/>
    </location>
    <ligand>
        <name>AMP</name>
        <dbReference type="ChEBI" id="CHEBI:456215"/>
    </ligand>
</feature>
<comment type="subunit">
    <text evidence="17">Homotetramer.</text>
</comment>
<evidence type="ECO:0000256" key="8">
    <source>
        <dbReference type="ARBA" id="ARBA00022857"/>
    </source>
</evidence>
<dbReference type="HAMAP" id="MF_01965">
    <property type="entry name" value="NADHX_dehydratase"/>
    <property type="match status" value="1"/>
</dbReference>
<name>A0A967C319_9PROT</name>
<dbReference type="GO" id="GO:0046496">
    <property type="term" value="P:nicotinamide nucleotide metabolic process"/>
    <property type="evidence" value="ECO:0007669"/>
    <property type="project" value="UniProtKB-UniRule"/>
</dbReference>
<dbReference type="GO" id="GO:0052855">
    <property type="term" value="F:ADP-dependent NAD(P)H-hydrate dehydratase activity"/>
    <property type="evidence" value="ECO:0007669"/>
    <property type="project" value="UniProtKB-UniRule"/>
</dbReference>
<sequence>MLSQDGSGAEILTVEEMYSADRLAIAGGVAGRDLMEAAGTAVADSVLLYESSRAGAVLVLCGPGNNGGDGFVVARRLKAAGRAVRLALLGDRSALTGDAAAAAADWDGEIEVLDPAGLEDVALVVDALFGAGLNRPLDGLSAAMVEAVERAGLPVLAVDVPSGLAGDRGDAPDGPAFRADRTVTFFRKKPAHLIVPARFFCGDVQVAQIGIPESVLQEISPRLFENSPALWLAGFPWRPAEAHKYQAGHALISGGTEMTGAAQLASRAALRIGAGLVSLACSPASLPIYALANPSVITLAVGAAADFVAALADPRRNAVLVGPGNGVGADTRERAIAALEAGRSLVLDADALTVFEGRTEELFKLTAASAGETVLTPHDGEFRRLFPGIAGDPLERARVAAAQSGAIVVLKGPDTVVAAPDRRASINGSAPPWLATAGTGDVLSGMIVGLLAQGMPAFLAAGAAVWIHAQAAFAFGPGMISEDLPDALPKVLARLSDEAGRAVDYRKIVNNFR</sequence>
<evidence type="ECO:0000256" key="15">
    <source>
        <dbReference type="ARBA" id="ARBA00048238"/>
    </source>
</evidence>
<feature type="binding site" evidence="18">
    <location>
        <position position="126"/>
    </location>
    <ligand>
        <name>K(+)</name>
        <dbReference type="ChEBI" id="CHEBI:29103"/>
    </ligand>
</feature>
<keyword evidence="8 17" id="KW-0521">NADP</keyword>
<dbReference type="SUPFAM" id="SSF53613">
    <property type="entry name" value="Ribokinase-like"/>
    <property type="match status" value="1"/>
</dbReference>
<comment type="function">
    <text evidence="17">Catalyzes the dehydration of the S-form of NAD(P)HX at the expense of ADP, which is converted to AMP. Together with NAD(P)HX epimerase, which catalyzes the epimerization of the S- and R-forms, the enzyme allows the repair of both epimers of NAD(P)HX, a damaged form of NAD(P)H that is a result of enzymatic or heat-dependent hydration.</text>
</comment>
<comment type="function">
    <text evidence="14 19">Bifunctional enzyme that catalyzes the epimerization of the S- and R-forms of NAD(P)HX and the dehydration of the S-form of NAD(P)HX at the expense of ADP, which is converted to AMP. This allows the repair of both epimers of NAD(P)HX, a damaged form of NAD(P)H that is a result of enzymatic or heat-dependent hydration.</text>
</comment>
<dbReference type="PANTHER" id="PTHR12592:SF0">
    <property type="entry name" value="ATP-DEPENDENT (S)-NAD(P)H-HYDRATE DEHYDRATASE"/>
    <property type="match status" value="1"/>
</dbReference>
<comment type="similarity">
    <text evidence="17">Belongs to the NnrD/CARKD family.</text>
</comment>
<dbReference type="EC" id="5.1.99.6" evidence="19"/>
<dbReference type="InterPro" id="IPR017953">
    <property type="entry name" value="Carbohydrate_kinase_pred_CS"/>
</dbReference>
<organism evidence="22 23">
    <name type="scientific">Pelagibius litoralis</name>
    <dbReference type="NCBI Taxonomy" id="374515"/>
    <lineage>
        <taxon>Bacteria</taxon>
        <taxon>Pseudomonadati</taxon>
        <taxon>Pseudomonadota</taxon>
        <taxon>Alphaproteobacteria</taxon>
        <taxon>Rhodospirillales</taxon>
        <taxon>Rhodovibrionaceae</taxon>
        <taxon>Pelagibius</taxon>
    </lineage>
</organism>
<evidence type="ECO:0000256" key="17">
    <source>
        <dbReference type="HAMAP-Rule" id="MF_01965"/>
    </source>
</evidence>
<dbReference type="GO" id="GO:0110051">
    <property type="term" value="P:metabolite repair"/>
    <property type="evidence" value="ECO:0007669"/>
    <property type="project" value="TreeGrafter"/>
</dbReference>
<evidence type="ECO:0000256" key="9">
    <source>
        <dbReference type="ARBA" id="ARBA00022958"/>
    </source>
</evidence>
<evidence type="ECO:0000256" key="13">
    <source>
        <dbReference type="ARBA" id="ARBA00023268"/>
    </source>
</evidence>
<feature type="binding site" evidence="17">
    <location>
        <position position="378"/>
    </location>
    <ligand>
        <name>(6S)-NADPHX</name>
        <dbReference type="ChEBI" id="CHEBI:64076"/>
    </ligand>
</feature>
<feature type="binding site" evidence="18">
    <location>
        <position position="159"/>
    </location>
    <ligand>
        <name>(6S)-NADPHX</name>
        <dbReference type="ChEBI" id="CHEBI:64076"/>
    </ligand>
</feature>
<evidence type="ECO:0000256" key="6">
    <source>
        <dbReference type="ARBA" id="ARBA00022741"/>
    </source>
</evidence>
<feature type="binding site" evidence="17">
    <location>
        <position position="261"/>
    </location>
    <ligand>
        <name>(6S)-NADPHX</name>
        <dbReference type="ChEBI" id="CHEBI:64076"/>
    </ligand>
</feature>
<evidence type="ECO:0000313" key="22">
    <source>
        <dbReference type="EMBL" id="NIA67260.1"/>
    </source>
</evidence>
<dbReference type="PANTHER" id="PTHR12592">
    <property type="entry name" value="ATP-DEPENDENT (S)-NAD(P)H-HYDRATE DEHYDRATASE FAMILY MEMBER"/>
    <property type="match status" value="1"/>
</dbReference>
<feature type="domain" description="YjeF C-terminal" evidence="20">
    <location>
        <begin position="227"/>
        <end position="495"/>
    </location>
</feature>
<dbReference type="PROSITE" id="PS51385">
    <property type="entry name" value="YJEF_N"/>
    <property type="match status" value="1"/>
</dbReference>
<evidence type="ECO:0000256" key="7">
    <source>
        <dbReference type="ARBA" id="ARBA00022840"/>
    </source>
</evidence>
<dbReference type="RefSeq" id="WP_167220893.1">
    <property type="nucleotide sequence ID" value="NZ_JAAQPH010000001.1"/>
</dbReference>
<evidence type="ECO:0000256" key="10">
    <source>
        <dbReference type="ARBA" id="ARBA00023027"/>
    </source>
</evidence>
<dbReference type="SUPFAM" id="SSF64153">
    <property type="entry name" value="YjeF N-terminal domain-like"/>
    <property type="match status" value="1"/>
</dbReference>
<evidence type="ECO:0000256" key="14">
    <source>
        <dbReference type="ARBA" id="ARBA00025153"/>
    </source>
</evidence>
<keyword evidence="12 17" id="KW-0456">Lyase</keyword>
<keyword evidence="7 17" id="KW-0067">ATP-binding</keyword>
<reference evidence="22" key="1">
    <citation type="submission" date="2020-03" db="EMBL/GenBank/DDBJ databases">
        <title>Genome of Pelagibius litoralis DSM 21314T.</title>
        <authorList>
            <person name="Wang G."/>
        </authorList>
    </citation>
    <scope>NUCLEOTIDE SEQUENCE</scope>
    <source>
        <strain evidence="22">DSM 21314</strain>
    </source>
</reference>
<dbReference type="Pfam" id="PF01256">
    <property type="entry name" value="Carb_kinase"/>
    <property type="match status" value="1"/>
</dbReference>
<comment type="caution">
    <text evidence="18">Lacks conserved residue(s) required for the propagation of feature annotation.</text>
</comment>
<keyword evidence="11 18" id="KW-0413">Isomerase</keyword>
<dbReference type="EC" id="4.2.1.136" evidence="19"/>
<dbReference type="Pfam" id="PF03853">
    <property type="entry name" value="YjeF_N"/>
    <property type="match status" value="1"/>
</dbReference>
<proteinExistence type="inferred from homology"/>
<gene>
    <name evidence="17" type="primary">nnrD</name>
    <name evidence="18" type="synonym">nnrE</name>
    <name evidence="22" type="ORF">HBA54_01490</name>
</gene>
<keyword evidence="9 18" id="KW-0630">Potassium</keyword>